<accession>A0A378KUD0</accession>
<reference evidence="2 4" key="2">
    <citation type="submission" date="2018-06" db="EMBL/GenBank/DDBJ databases">
        <authorList>
            <consortium name="Pathogen Informatics"/>
            <person name="Doyle S."/>
        </authorList>
    </citation>
    <scope>NUCLEOTIDE SEQUENCE [LARGE SCALE GENOMIC DNA]</scope>
    <source>
        <strain evidence="2 4">NCTC12376</strain>
    </source>
</reference>
<dbReference type="NCBIfam" id="NF045611">
    <property type="entry name" value="small_CydP"/>
    <property type="match status" value="1"/>
</dbReference>
<sequence>MKPFTRDITLTITVKMILLFLLWYVCVRGMHPVLSSGKEWMLGKSVQSEYSQINKR</sequence>
<protein>
    <submittedName>
        <fullName evidence="2">Uncharacterized protein</fullName>
    </submittedName>
</protein>
<organism evidence="2 4">
    <name type="scientific">Legionella quateirensis</name>
    <dbReference type="NCBI Taxonomy" id="45072"/>
    <lineage>
        <taxon>Bacteria</taxon>
        <taxon>Pseudomonadati</taxon>
        <taxon>Pseudomonadota</taxon>
        <taxon>Gammaproteobacteria</taxon>
        <taxon>Legionellales</taxon>
        <taxon>Legionellaceae</taxon>
        <taxon>Legionella</taxon>
    </lineage>
</organism>
<evidence type="ECO:0000313" key="1">
    <source>
        <dbReference type="EMBL" id="KTD43315.1"/>
    </source>
</evidence>
<dbReference type="EMBL" id="LNYR01000048">
    <property type="protein sequence ID" value="KTD43315.1"/>
    <property type="molecule type" value="Genomic_DNA"/>
</dbReference>
<dbReference type="Proteomes" id="UP000054639">
    <property type="component" value="Unassembled WGS sequence"/>
</dbReference>
<dbReference type="InterPro" id="IPR054636">
    <property type="entry name" value="CydP"/>
</dbReference>
<dbReference type="AlphaFoldDB" id="A0A378KUD0"/>
<gene>
    <name evidence="1" type="ORF">Lqua_3216</name>
    <name evidence="2" type="ORF">NCTC12376_02012</name>
</gene>
<evidence type="ECO:0000313" key="2">
    <source>
        <dbReference type="EMBL" id="STY18195.1"/>
    </source>
</evidence>
<evidence type="ECO:0000313" key="3">
    <source>
        <dbReference type="Proteomes" id="UP000054639"/>
    </source>
</evidence>
<reference evidence="1 3" key="1">
    <citation type="submission" date="2015-11" db="EMBL/GenBank/DDBJ databases">
        <title>Genomic analysis of 38 Legionella species identifies large and diverse effector repertoires.</title>
        <authorList>
            <person name="Burstein D."/>
            <person name="Amaro F."/>
            <person name="Zusman T."/>
            <person name="Lifshitz Z."/>
            <person name="Cohen O."/>
            <person name="Gilbert J.A."/>
            <person name="Pupko T."/>
            <person name="Shuman H.A."/>
            <person name="Segal G."/>
        </authorList>
    </citation>
    <scope>NUCLEOTIDE SEQUENCE [LARGE SCALE GENOMIC DNA]</scope>
    <source>
        <strain evidence="1 3">ATCC 49507</strain>
    </source>
</reference>
<dbReference type="Proteomes" id="UP000254230">
    <property type="component" value="Unassembled WGS sequence"/>
</dbReference>
<dbReference type="STRING" id="45072.Lqua_3216"/>
<name>A0A378KUD0_9GAMM</name>
<evidence type="ECO:0000313" key="4">
    <source>
        <dbReference type="Proteomes" id="UP000254230"/>
    </source>
</evidence>
<dbReference type="EMBL" id="UGOW01000001">
    <property type="protein sequence ID" value="STY18195.1"/>
    <property type="molecule type" value="Genomic_DNA"/>
</dbReference>
<proteinExistence type="predicted"/>
<keyword evidence="3" id="KW-1185">Reference proteome</keyword>
<dbReference type="RefSeq" id="WP_338011284.1">
    <property type="nucleotide sequence ID" value="NZ_CAAAIL010000010.1"/>
</dbReference>